<evidence type="ECO:0000259" key="7">
    <source>
        <dbReference type="PROSITE" id="PS50850"/>
    </source>
</evidence>
<dbReference type="AlphaFoldDB" id="A0A9D9II20"/>
<sequence>MKKNLSNGWLPVIGLTLSAFVFNTSEFIPIGLLSGIADDFSITESKAGLLITVYAWVVAAASLPLMISASRTEARRLMLSVVGVFILGQALSAMSSSYWMLMFSRFTVACSHAIFWSIVTPLAVKIAPEGHGSKALGMIVAGSSIAMIVGLPLGRTVGLYLGWRATFALIAGVSAVIFFMLVFLLPKVPGSGGFSWSRLPSLFGIVPLRGLYVLTILAVTAHFTGYSYIEPFLASVAGFGEMWITVILMLFGLMGIFGSMLFSRYYDSHPLLFMSCAVMGICVSLLLLGPVSSSRAGLVVLCMAWGLAVSFLNLAFQSEVIRVAPADGVAVAMSIYSGIYNVGIGGGALAGGFVCSHLSVSSVGYIGGLIGIVATVCFLMSKKYHVRKPLDQARA</sequence>
<dbReference type="PROSITE" id="PS50850">
    <property type="entry name" value="MFS"/>
    <property type="match status" value="1"/>
</dbReference>
<feature type="transmembrane region" description="Helical" evidence="6">
    <location>
        <begin position="271"/>
        <end position="290"/>
    </location>
</feature>
<dbReference type="InterPro" id="IPR036259">
    <property type="entry name" value="MFS_trans_sf"/>
</dbReference>
<dbReference type="PANTHER" id="PTHR43124">
    <property type="entry name" value="PURINE EFFLUX PUMP PBUE"/>
    <property type="match status" value="1"/>
</dbReference>
<dbReference type="EMBL" id="JADIMA010000026">
    <property type="protein sequence ID" value="MBO8472476.1"/>
    <property type="molecule type" value="Genomic_DNA"/>
</dbReference>
<feature type="transmembrane region" description="Helical" evidence="6">
    <location>
        <begin position="165"/>
        <end position="185"/>
    </location>
</feature>
<gene>
    <name evidence="8" type="ORF">IAB81_02445</name>
</gene>
<dbReference type="GO" id="GO:0005886">
    <property type="term" value="C:plasma membrane"/>
    <property type="evidence" value="ECO:0007669"/>
    <property type="project" value="UniProtKB-SubCell"/>
</dbReference>
<evidence type="ECO:0000313" key="8">
    <source>
        <dbReference type="EMBL" id="MBO8472476.1"/>
    </source>
</evidence>
<evidence type="ECO:0000256" key="2">
    <source>
        <dbReference type="ARBA" id="ARBA00022475"/>
    </source>
</evidence>
<evidence type="ECO:0000256" key="6">
    <source>
        <dbReference type="SAM" id="Phobius"/>
    </source>
</evidence>
<reference evidence="8" key="2">
    <citation type="journal article" date="2021" name="PeerJ">
        <title>Extensive microbial diversity within the chicken gut microbiome revealed by metagenomics and culture.</title>
        <authorList>
            <person name="Gilroy R."/>
            <person name="Ravi A."/>
            <person name="Getino M."/>
            <person name="Pursley I."/>
            <person name="Horton D.L."/>
            <person name="Alikhan N.F."/>
            <person name="Baker D."/>
            <person name="Gharbi K."/>
            <person name="Hall N."/>
            <person name="Watson M."/>
            <person name="Adriaenssens E.M."/>
            <person name="Foster-Nyarko E."/>
            <person name="Jarju S."/>
            <person name="Secka A."/>
            <person name="Antonio M."/>
            <person name="Oren A."/>
            <person name="Chaudhuri R.R."/>
            <person name="La Ragione R."/>
            <person name="Hildebrand F."/>
            <person name="Pallen M.J."/>
        </authorList>
    </citation>
    <scope>NUCLEOTIDE SEQUENCE</scope>
    <source>
        <strain evidence="8">B1-8020</strain>
    </source>
</reference>
<dbReference type="CDD" id="cd17324">
    <property type="entry name" value="MFS_NepI_like"/>
    <property type="match status" value="1"/>
</dbReference>
<accession>A0A9D9II20</accession>
<keyword evidence="2" id="KW-1003">Cell membrane</keyword>
<dbReference type="InterPro" id="IPR011701">
    <property type="entry name" value="MFS"/>
</dbReference>
<dbReference type="SUPFAM" id="SSF103473">
    <property type="entry name" value="MFS general substrate transporter"/>
    <property type="match status" value="1"/>
</dbReference>
<feature type="transmembrane region" description="Helical" evidence="6">
    <location>
        <begin position="362"/>
        <end position="380"/>
    </location>
</feature>
<feature type="transmembrane region" description="Helical" evidence="6">
    <location>
        <begin position="136"/>
        <end position="153"/>
    </location>
</feature>
<evidence type="ECO:0000256" key="1">
    <source>
        <dbReference type="ARBA" id="ARBA00004651"/>
    </source>
</evidence>
<dbReference type="InterPro" id="IPR020846">
    <property type="entry name" value="MFS_dom"/>
</dbReference>
<feature type="transmembrane region" description="Helical" evidence="6">
    <location>
        <begin position="49"/>
        <end position="67"/>
    </location>
</feature>
<comment type="subcellular location">
    <subcellularLocation>
        <location evidence="1">Cell membrane</location>
        <topology evidence="1">Multi-pass membrane protein</topology>
    </subcellularLocation>
</comment>
<feature type="transmembrane region" description="Helical" evidence="6">
    <location>
        <begin position="328"/>
        <end position="350"/>
    </location>
</feature>
<feature type="transmembrane region" description="Helical" evidence="6">
    <location>
        <begin position="241"/>
        <end position="262"/>
    </location>
</feature>
<comment type="caution">
    <text evidence="8">The sequence shown here is derived from an EMBL/GenBank/DDBJ whole genome shotgun (WGS) entry which is preliminary data.</text>
</comment>
<dbReference type="PANTHER" id="PTHR43124:SF4">
    <property type="entry name" value="SUGAR EFFLUX TRANSPORTER"/>
    <property type="match status" value="1"/>
</dbReference>
<reference evidence="8" key="1">
    <citation type="submission" date="2020-10" db="EMBL/GenBank/DDBJ databases">
        <authorList>
            <person name="Gilroy R."/>
        </authorList>
    </citation>
    <scope>NUCLEOTIDE SEQUENCE</scope>
    <source>
        <strain evidence="8">B1-8020</strain>
    </source>
</reference>
<dbReference type="GO" id="GO:0022857">
    <property type="term" value="F:transmembrane transporter activity"/>
    <property type="evidence" value="ECO:0007669"/>
    <property type="project" value="InterPro"/>
</dbReference>
<dbReference type="Proteomes" id="UP000823604">
    <property type="component" value="Unassembled WGS sequence"/>
</dbReference>
<feature type="transmembrane region" description="Helical" evidence="6">
    <location>
        <begin position="12"/>
        <end position="37"/>
    </location>
</feature>
<dbReference type="InterPro" id="IPR050189">
    <property type="entry name" value="MFS_Efflux_Transporters"/>
</dbReference>
<evidence type="ECO:0000256" key="3">
    <source>
        <dbReference type="ARBA" id="ARBA00022692"/>
    </source>
</evidence>
<name>A0A9D9II20_9BACT</name>
<dbReference type="Gene3D" id="1.20.1250.20">
    <property type="entry name" value="MFS general substrate transporter like domains"/>
    <property type="match status" value="1"/>
</dbReference>
<keyword evidence="3 6" id="KW-0812">Transmembrane</keyword>
<feature type="transmembrane region" description="Helical" evidence="6">
    <location>
        <begin position="296"/>
        <end position="316"/>
    </location>
</feature>
<feature type="transmembrane region" description="Helical" evidence="6">
    <location>
        <begin position="206"/>
        <end position="229"/>
    </location>
</feature>
<organism evidence="8 9">
    <name type="scientific">Candidatus Merdivivens pullicola</name>
    <dbReference type="NCBI Taxonomy" id="2840872"/>
    <lineage>
        <taxon>Bacteria</taxon>
        <taxon>Pseudomonadati</taxon>
        <taxon>Bacteroidota</taxon>
        <taxon>Bacteroidia</taxon>
        <taxon>Bacteroidales</taxon>
        <taxon>Muribaculaceae</taxon>
        <taxon>Muribaculaceae incertae sedis</taxon>
        <taxon>Candidatus Merdivivens</taxon>
    </lineage>
</organism>
<evidence type="ECO:0000313" key="9">
    <source>
        <dbReference type="Proteomes" id="UP000823604"/>
    </source>
</evidence>
<proteinExistence type="predicted"/>
<keyword evidence="4 6" id="KW-1133">Transmembrane helix</keyword>
<evidence type="ECO:0000256" key="5">
    <source>
        <dbReference type="ARBA" id="ARBA00023136"/>
    </source>
</evidence>
<keyword evidence="5 6" id="KW-0472">Membrane</keyword>
<keyword evidence="8" id="KW-0813">Transport</keyword>
<dbReference type="Pfam" id="PF07690">
    <property type="entry name" value="MFS_1"/>
    <property type="match status" value="1"/>
</dbReference>
<evidence type="ECO:0000256" key="4">
    <source>
        <dbReference type="ARBA" id="ARBA00022989"/>
    </source>
</evidence>
<dbReference type="NCBIfam" id="NF002921">
    <property type="entry name" value="PRK03545.1"/>
    <property type="match status" value="1"/>
</dbReference>
<feature type="transmembrane region" description="Helical" evidence="6">
    <location>
        <begin position="79"/>
        <end position="100"/>
    </location>
</feature>
<feature type="domain" description="Major facilitator superfamily (MFS) profile" evidence="7">
    <location>
        <begin position="11"/>
        <end position="385"/>
    </location>
</feature>
<protein>
    <submittedName>
        <fullName evidence="8">Sugar transporter</fullName>
    </submittedName>
</protein>
<keyword evidence="8" id="KW-0762">Sugar transport</keyword>